<dbReference type="RefSeq" id="WP_058505963.1">
    <property type="nucleotide sequence ID" value="NZ_CAAAIF010000008.1"/>
</dbReference>
<reference evidence="2 3" key="1">
    <citation type="submission" date="2015-11" db="EMBL/GenBank/DDBJ databases">
        <title>Genomic analysis of 38 Legionella species identifies large and diverse effector repertoires.</title>
        <authorList>
            <person name="Burstein D."/>
            <person name="Amaro F."/>
            <person name="Zusman T."/>
            <person name="Lifshitz Z."/>
            <person name="Cohen O."/>
            <person name="Gilbert J.A."/>
            <person name="Pupko T."/>
            <person name="Shuman H.A."/>
            <person name="Segal G."/>
        </authorList>
    </citation>
    <scope>NUCLEOTIDE SEQUENCE [LARGE SCALE GENOMIC DNA]</scope>
    <source>
        <strain evidence="2 3">ATCC 49506</strain>
    </source>
</reference>
<proteinExistence type="predicted"/>
<sequence length="147" mass="16759">MKQQSLLEYQKLSAESFKALLALHATIMKSGLEESLVQLVFLRASQINGCAYCCDMHVNEAKKAGETDRRLHLLVVWRETSIFTERERAALAWTESVTLVHETHVPEYEFKALKAQFSDKEISDLTYAIALINAFNRLAISFHNVVE</sequence>
<dbReference type="PANTHER" id="PTHR34846:SF10">
    <property type="entry name" value="CYTOPLASMIC PROTEIN"/>
    <property type="match status" value="1"/>
</dbReference>
<dbReference type="Proteomes" id="UP000054725">
    <property type="component" value="Unassembled WGS sequence"/>
</dbReference>
<dbReference type="PANTHER" id="PTHR34846">
    <property type="entry name" value="4-CARBOXYMUCONOLACTONE DECARBOXYLASE FAMILY PROTEIN (AFU_ORTHOLOGUE AFUA_6G11590)"/>
    <property type="match status" value="1"/>
</dbReference>
<dbReference type="Gene3D" id="1.20.1290.10">
    <property type="entry name" value="AhpD-like"/>
    <property type="match status" value="1"/>
</dbReference>
<evidence type="ECO:0000313" key="2">
    <source>
        <dbReference type="EMBL" id="KTD33371.1"/>
    </source>
</evidence>
<dbReference type="PATRIC" id="fig|45070.6.peg.3181"/>
<dbReference type="InterPro" id="IPR004675">
    <property type="entry name" value="AhpD_core"/>
</dbReference>
<dbReference type="InterPro" id="IPR029032">
    <property type="entry name" value="AhpD-like"/>
</dbReference>
<comment type="caution">
    <text evidence="2">The sequence shown here is derived from an EMBL/GenBank/DDBJ whole genome shotgun (WGS) entry which is preliminary data.</text>
</comment>
<dbReference type="OrthoDB" id="9801997at2"/>
<dbReference type="STRING" id="45070.Lnau_3019"/>
<organism evidence="2 3">
    <name type="scientific">Legionella nautarum</name>
    <dbReference type="NCBI Taxonomy" id="45070"/>
    <lineage>
        <taxon>Bacteria</taxon>
        <taxon>Pseudomonadati</taxon>
        <taxon>Pseudomonadota</taxon>
        <taxon>Gammaproteobacteria</taxon>
        <taxon>Legionellales</taxon>
        <taxon>Legionellaceae</taxon>
        <taxon>Legionella</taxon>
    </lineage>
</organism>
<dbReference type="NCBIfam" id="TIGR00778">
    <property type="entry name" value="ahpD_dom"/>
    <property type="match status" value="1"/>
</dbReference>
<dbReference type="InterPro" id="IPR003779">
    <property type="entry name" value="CMD-like"/>
</dbReference>
<feature type="domain" description="Carboxymuconolactone decarboxylase-like" evidence="1">
    <location>
        <begin position="15"/>
        <end position="95"/>
    </location>
</feature>
<dbReference type="AlphaFoldDB" id="A0A0W0WM06"/>
<dbReference type="GO" id="GO:0051920">
    <property type="term" value="F:peroxiredoxin activity"/>
    <property type="evidence" value="ECO:0007669"/>
    <property type="project" value="InterPro"/>
</dbReference>
<protein>
    <submittedName>
        <fullName evidence="2">Putative Carboxymuconolactone decarboxylase</fullName>
    </submittedName>
</protein>
<evidence type="ECO:0000313" key="3">
    <source>
        <dbReference type="Proteomes" id="UP000054725"/>
    </source>
</evidence>
<evidence type="ECO:0000259" key="1">
    <source>
        <dbReference type="Pfam" id="PF02627"/>
    </source>
</evidence>
<accession>A0A0W0WM06</accession>
<name>A0A0W0WM06_9GAMM</name>
<dbReference type="Pfam" id="PF02627">
    <property type="entry name" value="CMD"/>
    <property type="match status" value="1"/>
</dbReference>
<dbReference type="EMBL" id="LNYO01000024">
    <property type="protein sequence ID" value="KTD33371.1"/>
    <property type="molecule type" value="Genomic_DNA"/>
</dbReference>
<keyword evidence="3" id="KW-1185">Reference proteome</keyword>
<dbReference type="SUPFAM" id="SSF69118">
    <property type="entry name" value="AhpD-like"/>
    <property type="match status" value="1"/>
</dbReference>
<gene>
    <name evidence="2" type="ORF">Lnau_3019</name>
</gene>